<dbReference type="InterPro" id="IPR016819">
    <property type="entry name" value="RNase_P/MRP_POP5"/>
</dbReference>
<accession>A4RWE0</accession>
<dbReference type="OMA" id="MQNYLDK"/>
<dbReference type="GO" id="GO:0005730">
    <property type="term" value="C:nucleolus"/>
    <property type="evidence" value="ECO:0007669"/>
    <property type="project" value="TreeGrafter"/>
</dbReference>
<dbReference type="eggNOG" id="KOG4639">
    <property type="taxonomic scope" value="Eukaryota"/>
</dbReference>
<organism evidence="6 7">
    <name type="scientific">Ostreococcus lucimarinus (strain CCE9901)</name>
    <dbReference type="NCBI Taxonomy" id="436017"/>
    <lineage>
        <taxon>Eukaryota</taxon>
        <taxon>Viridiplantae</taxon>
        <taxon>Chlorophyta</taxon>
        <taxon>Mamiellophyceae</taxon>
        <taxon>Mamiellales</taxon>
        <taxon>Bathycoccaceae</taxon>
        <taxon>Ostreococcus</taxon>
    </lineage>
</organism>
<keyword evidence="7" id="KW-1185">Reference proteome</keyword>
<evidence type="ECO:0000256" key="5">
    <source>
        <dbReference type="PIRNR" id="PIRNR023803"/>
    </source>
</evidence>
<dbReference type="PANTHER" id="PTHR15441:SF2">
    <property type="entry name" value="RIBONUCLEASE P_MRP PROTEIN SUBUNIT POP5"/>
    <property type="match status" value="1"/>
</dbReference>
<dbReference type="Pfam" id="PF01900">
    <property type="entry name" value="RNase_P_Rpp14"/>
    <property type="match status" value="1"/>
</dbReference>
<name>A4RWE0_OSTLU</name>
<evidence type="ECO:0000313" key="7">
    <source>
        <dbReference type="Proteomes" id="UP000001568"/>
    </source>
</evidence>
<dbReference type="InterPro" id="IPR002759">
    <property type="entry name" value="Pop5/Rpp14/Rnp2-like"/>
</dbReference>
<dbReference type="PANTHER" id="PTHR15441">
    <property type="entry name" value="RIBONUCLEASE P PROTEIN SUBUNIT P14"/>
    <property type="match status" value="1"/>
</dbReference>
<keyword evidence="3 5" id="KW-0819">tRNA processing</keyword>
<gene>
    <name evidence="6" type="ORF">OSTLU_31306</name>
</gene>
<dbReference type="Proteomes" id="UP000001568">
    <property type="component" value="Chromosome 4"/>
</dbReference>
<dbReference type="KEGG" id="olu:OSTLU_31306"/>
<evidence type="ECO:0000256" key="2">
    <source>
        <dbReference type="ARBA" id="ARBA00010800"/>
    </source>
</evidence>
<dbReference type="InterPro" id="IPR038085">
    <property type="entry name" value="Rnp2-like_sf"/>
</dbReference>
<evidence type="ECO:0000256" key="1">
    <source>
        <dbReference type="ARBA" id="ARBA00004123"/>
    </source>
</evidence>
<dbReference type="GO" id="GO:0033204">
    <property type="term" value="F:ribonuclease P RNA binding"/>
    <property type="evidence" value="ECO:0007669"/>
    <property type="project" value="InterPro"/>
</dbReference>
<evidence type="ECO:0000256" key="3">
    <source>
        <dbReference type="ARBA" id="ARBA00022694"/>
    </source>
</evidence>
<dbReference type="RefSeq" id="XP_001417562.1">
    <property type="nucleotide sequence ID" value="XM_001417525.1"/>
</dbReference>
<reference evidence="6 7" key="1">
    <citation type="journal article" date="2007" name="Proc. Natl. Acad. Sci. U.S.A.">
        <title>The tiny eukaryote Ostreococcus provides genomic insights into the paradox of plankton speciation.</title>
        <authorList>
            <person name="Palenik B."/>
            <person name="Grimwood J."/>
            <person name="Aerts A."/>
            <person name="Rouze P."/>
            <person name="Salamov A."/>
            <person name="Putnam N."/>
            <person name="Dupont C."/>
            <person name="Jorgensen R."/>
            <person name="Derelle E."/>
            <person name="Rombauts S."/>
            <person name="Zhou K."/>
            <person name="Otillar R."/>
            <person name="Merchant S.S."/>
            <person name="Podell S."/>
            <person name="Gaasterland T."/>
            <person name="Napoli C."/>
            <person name="Gendler K."/>
            <person name="Manuell A."/>
            <person name="Tai V."/>
            <person name="Vallon O."/>
            <person name="Piganeau G."/>
            <person name="Jancek S."/>
            <person name="Heijde M."/>
            <person name="Jabbari K."/>
            <person name="Bowler C."/>
            <person name="Lohr M."/>
            <person name="Robbens S."/>
            <person name="Werner G."/>
            <person name="Dubchak I."/>
            <person name="Pazour G.J."/>
            <person name="Ren Q."/>
            <person name="Paulsen I."/>
            <person name="Delwiche C."/>
            <person name="Schmutz J."/>
            <person name="Rokhsar D."/>
            <person name="Van de Peer Y."/>
            <person name="Moreau H."/>
            <person name="Grigoriev I.V."/>
        </authorList>
    </citation>
    <scope>NUCLEOTIDE SEQUENCE [LARGE SCALE GENOMIC DNA]</scope>
    <source>
        <strain evidence="6 7">CCE9901</strain>
    </source>
</reference>
<comment type="similarity">
    <text evidence="2 5">Belongs to the eukaryotic/archaeal RNase P protein component 2 family.</text>
</comment>
<proteinExistence type="inferred from homology"/>
<dbReference type="GO" id="GO:0001682">
    <property type="term" value="P:tRNA 5'-leader removal"/>
    <property type="evidence" value="ECO:0007669"/>
    <property type="project" value="InterPro"/>
</dbReference>
<dbReference type="OrthoDB" id="24745at2759"/>
<dbReference type="STRING" id="436017.A4RWE0"/>
<dbReference type="EMBL" id="CP000584">
    <property type="protein sequence ID" value="ABO95855.1"/>
    <property type="molecule type" value="Genomic_DNA"/>
</dbReference>
<dbReference type="GO" id="GO:0030681">
    <property type="term" value="C:multimeric ribonuclease P complex"/>
    <property type="evidence" value="ECO:0007669"/>
    <property type="project" value="TreeGrafter"/>
</dbReference>
<sequence length="150" mass="16313">MVRFKNRYLVVEIAHNDGRAMEDARKERDLLDAIRDAVKENFGDVGAGRAVAALSVRYADAMTGVCVVRCDRERARAVRGAVTTMEGFRGRRAAFAVTHCGGTVRGARDACVRRLSARLHALVAEGRVREADVEGILETQGKIVATAVTN</sequence>
<dbReference type="PIRSF" id="PIRSF023803">
    <property type="entry name" value="Ribonuclease_P_prd"/>
    <property type="match status" value="1"/>
</dbReference>
<dbReference type="SUPFAM" id="SSF160350">
    <property type="entry name" value="Rnp2-like"/>
    <property type="match status" value="1"/>
</dbReference>
<dbReference type="AlphaFoldDB" id="A4RWE0"/>
<dbReference type="GO" id="GO:0000172">
    <property type="term" value="C:ribonuclease MRP complex"/>
    <property type="evidence" value="ECO:0007669"/>
    <property type="project" value="TreeGrafter"/>
</dbReference>
<dbReference type="HOGENOM" id="CLU_086710_3_0_1"/>
<dbReference type="Gramene" id="ABO95855">
    <property type="protein sequence ID" value="ABO95855"/>
    <property type="gene ID" value="OSTLU_31306"/>
</dbReference>
<comment type="subcellular location">
    <subcellularLocation>
        <location evidence="1">Nucleus</location>
    </subcellularLocation>
</comment>
<keyword evidence="4" id="KW-0539">Nucleus</keyword>
<evidence type="ECO:0000313" key="6">
    <source>
        <dbReference type="EMBL" id="ABO95855.1"/>
    </source>
</evidence>
<protein>
    <recommendedName>
        <fullName evidence="5">Ribonuclease P/MRP protein subunit POP5</fullName>
    </recommendedName>
</protein>
<dbReference type="Gene3D" id="3.30.70.3250">
    <property type="entry name" value="Ribonuclease P, Pop5 subunit"/>
    <property type="match status" value="1"/>
</dbReference>
<evidence type="ECO:0000256" key="4">
    <source>
        <dbReference type="ARBA" id="ARBA00023242"/>
    </source>
</evidence>
<dbReference type="GeneID" id="5001620"/>
<comment type="function">
    <text evidence="5">Component of ribonuclease P, a protein complex that generates mature tRNA molecules by cleaving their 5'-ends.</text>
</comment>